<proteinExistence type="predicted"/>
<feature type="compositionally biased region" description="Polar residues" evidence="1">
    <location>
        <begin position="132"/>
        <end position="152"/>
    </location>
</feature>
<feature type="region of interest" description="Disordered" evidence="1">
    <location>
        <begin position="76"/>
        <end position="152"/>
    </location>
</feature>
<gene>
    <name evidence="2" type="ORF">GEV33_002312</name>
</gene>
<protein>
    <submittedName>
        <fullName evidence="2">Uncharacterized protein</fullName>
    </submittedName>
</protein>
<sequence length="152" mass="16645">MNPIEHVLDMLGKRVKARIPAPQTTQALQTIKKSIFFGCPANFAGVYIRIERGETIKERDQGGGLGSLVRSVADCEGGGKSEWLSGEERVWRRGGSEEGETGRRVQDVQTKTPRSGFTDPRRKVRGEPNAGVRSQIQHSTARISSSTVGPKK</sequence>
<dbReference type="Proteomes" id="UP000719412">
    <property type="component" value="Unassembled WGS sequence"/>
</dbReference>
<evidence type="ECO:0000313" key="2">
    <source>
        <dbReference type="EMBL" id="KAH0820479.1"/>
    </source>
</evidence>
<evidence type="ECO:0000256" key="1">
    <source>
        <dbReference type="SAM" id="MobiDB-lite"/>
    </source>
</evidence>
<evidence type="ECO:0000313" key="3">
    <source>
        <dbReference type="Proteomes" id="UP000719412"/>
    </source>
</evidence>
<reference evidence="2" key="2">
    <citation type="submission" date="2021-08" db="EMBL/GenBank/DDBJ databases">
        <authorList>
            <person name="Eriksson T."/>
        </authorList>
    </citation>
    <scope>NUCLEOTIDE SEQUENCE</scope>
    <source>
        <strain evidence="2">Stoneville</strain>
        <tissue evidence="2">Whole head</tissue>
    </source>
</reference>
<reference evidence="2" key="1">
    <citation type="journal article" date="2020" name="J Insects Food Feed">
        <title>The yellow mealworm (Tenebrio molitor) genome: a resource for the emerging insects as food and feed industry.</title>
        <authorList>
            <person name="Eriksson T."/>
            <person name="Andere A."/>
            <person name="Kelstrup H."/>
            <person name="Emery V."/>
            <person name="Picard C."/>
        </authorList>
    </citation>
    <scope>NUCLEOTIDE SEQUENCE</scope>
    <source>
        <strain evidence="2">Stoneville</strain>
        <tissue evidence="2">Whole head</tissue>
    </source>
</reference>
<comment type="caution">
    <text evidence="2">The sequence shown here is derived from an EMBL/GenBank/DDBJ whole genome shotgun (WGS) entry which is preliminary data.</text>
</comment>
<dbReference type="AlphaFoldDB" id="A0A8J6LEY2"/>
<keyword evidence="3" id="KW-1185">Reference proteome</keyword>
<accession>A0A8J6LEY2</accession>
<feature type="compositionally biased region" description="Basic and acidic residues" evidence="1">
    <location>
        <begin position="86"/>
        <end position="106"/>
    </location>
</feature>
<organism evidence="2 3">
    <name type="scientific">Tenebrio molitor</name>
    <name type="common">Yellow mealworm beetle</name>
    <dbReference type="NCBI Taxonomy" id="7067"/>
    <lineage>
        <taxon>Eukaryota</taxon>
        <taxon>Metazoa</taxon>
        <taxon>Ecdysozoa</taxon>
        <taxon>Arthropoda</taxon>
        <taxon>Hexapoda</taxon>
        <taxon>Insecta</taxon>
        <taxon>Pterygota</taxon>
        <taxon>Neoptera</taxon>
        <taxon>Endopterygota</taxon>
        <taxon>Coleoptera</taxon>
        <taxon>Polyphaga</taxon>
        <taxon>Cucujiformia</taxon>
        <taxon>Tenebrionidae</taxon>
        <taxon>Tenebrio</taxon>
    </lineage>
</organism>
<dbReference type="EMBL" id="JABDTM020011805">
    <property type="protein sequence ID" value="KAH0820479.1"/>
    <property type="molecule type" value="Genomic_DNA"/>
</dbReference>
<name>A0A8J6LEY2_TENMO</name>